<feature type="transmembrane region" description="Helical" evidence="7">
    <location>
        <begin position="77"/>
        <end position="95"/>
    </location>
</feature>
<keyword evidence="4 7" id="KW-0812">Transmembrane</keyword>
<evidence type="ECO:0000256" key="3">
    <source>
        <dbReference type="ARBA" id="ARBA00022475"/>
    </source>
</evidence>
<evidence type="ECO:0000256" key="4">
    <source>
        <dbReference type="ARBA" id="ARBA00022692"/>
    </source>
</evidence>
<keyword evidence="5 7" id="KW-1133">Transmembrane helix</keyword>
<dbReference type="Pfam" id="PF02308">
    <property type="entry name" value="MgtC"/>
    <property type="match status" value="1"/>
</dbReference>
<protein>
    <submittedName>
        <fullName evidence="9">MgtC/SapB family protein</fullName>
    </submittedName>
</protein>
<keyword evidence="10" id="KW-1185">Reference proteome</keyword>
<dbReference type="PANTHER" id="PTHR33778:SF1">
    <property type="entry name" value="MAGNESIUM TRANSPORTER YHID-RELATED"/>
    <property type="match status" value="1"/>
</dbReference>
<comment type="subcellular location">
    <subcellularLocation>
        <location evidence="1">Cell membrane</location>
        <topology evidence="1">Multi-pass membrane protein</topology>
    </subcellularLocation>
</comment>
<evidence type="ECO:0000256" key="2">
    <source>
        <dbReference type="ARBA" id="ARBA00009298"/>
    </source>
</evidence>
<proteinExistence type="inferred from homology"/>
<feature type="transmembrane region" description="Helical" evidence="7">
    <location>
        <begin position="44"/>
        <end position="65"/>
    </location>
</feature>
<dbReference type="Proteomes" id="UP001330812">
    <property type="component" value="Chromosome"/>
</dbReference>
<comment type="similarity">
    <text evidence="2">Belongs to the MgtC/SapB family.</text>
</comment>
<name>A0ABZ1HWH1_9PSEU</name>
<keyword evidence="3" id="KW-1003">Cell membrane</keyword>
<dbReference type="InterPro" id="IPR049177">
    <property type="entry name" value="MgtC_SapB_SrpB_YhiD_N"/>
</dbReference>
<accession>A0ABZ1HWH1</accession>
<dbReference type="PRINTS" id="PR01837">
    <property type="entry name" value="MGTCSAPBPROT"/>
</dbReference>
<dbReference type="PANTHER" id="PTHR33778">
    <property type="entry name" value="PROTEIN MGTC"/>
    <property type="match status" value="1"/>
</dbReference>
<evidence type="ECO:0000313" key="10">
    <source>
        <dbReference type="Proteomes" id="UP001330812"/>
    </source>
</evidence>
<evidence type="ECO:0000256" key="5">
    <source>
        <dbReference type="ARBA" id="ARBA00022989"/>
    </source>
</evidence>
<evidence type="ECO:0000256" key="6">
    <source>
        <dbReference type="ARBA" id="ARBA00023136"/>
    </source>
</evidence>
<feature type="transmembrane region" description="Helical" evidence="7">
    <location>
        <begin position="107"/>
        <end position="137"/>
    </location>
</feature>
<sequence>MNALWSTDQQWSLLLPVLLALVLSTVIGLEREVGNKQAGLRTHTLVGVGSAVFMLVSKYGFADLLGTEHVALDPSRIAAQIVSGIGFLGGGLIFVRRDAVRGLTTAATVWIAAAVGVASGAGLPVLAVGTTVGLIVITRGFPPLSRFVARHRREPPILRLSYSDGHGVLRNVLASCTERGFAVHRVAVDRETVSEEGQRIAVVTLRLQGRGDLADLTAELAELPGVRSTATGAEDPLED</sequence>
<evidence type="ECO:0000259" key="8">
    <source>
        <dbReference type="Pfam" id="PF02308"/>
    </source>
</evidence>
<organism evidence="9 10">
    <name type="scientific">Amycolatopsis rhabdoformis</name>
    <dbReference type="NCBI Taxonomy" id="1448059"/>
    <lineage>
        <taxon>Bacteria</taxon>
        <taxon>Bacillati</taxon>
        <taxon>Actinomycetota</taxon>
        <taxon>Actinomycetes</taxon>
        <taxon>Pseudonocardiales</taxon>
        <taxon>Pseudonocardiaceae</taxon>
        <taxon>Amycolatopsis</taxon>
    </lineage>
</organism>
<dbReference type="EMBL" id="CP142149">
    <property type="protein sequence ID" value="WSE25937.1"/>
    <property type="molecule type" value="Genomic_DNA"/>
</dbReference>
<feature type="domain" description="MgtC/SapB/SrpB/YhiD N-terminal" evidence="8">
    <location>
        <begin position="18"/>
        <end position="146"/>
    </location>
</feature>
<reference evidence="9 10" key="1">
    <citation type="journal article" date="2015" name="Int. J. Syst. Evol. Microbiol.">
        <title>Amycolatopsis rhabdoformis sp. nov., an actinomycete isolated from a tropical forest soil.</title>
        <authorList>
            <person name="Souza W.R."/>
            <person name="Silva R.E."/>
            <person name="Goodfellow M."/>
            <person name="Busarakam K."/>
            <person name="Figueiro F.S."/>
            <person name="Ferreira D."/>
            <person name="Rodrigues-Filho E."/>
            <person name="Moraes L.A.B."/>
            <person name="Zucchi T.D."/>
        </authorList>
    </citation>
    <scope>NUCLEOTIDE SEQUENCE [LARGE SCALE GENOMIC DNA]</scope>
    <source>
        <strain evidence="9 10">NCIMB 14900</strain>
    </source>
</reference>
<dbReference type="InterPro" id="IPR003416">
    <property type="entry name" value="MgtC/SapB/SrpB/YhiD_fam"/>
</dbReference>
<evidence type="ECO:0000256" key="1">
    <source>
        <dbReference type="ARBA" id="ARBA00004651"/>
    </source>
</evidence>
<keyword evidence="6 7" id="KW-0472">Membrane</keyword>
<evidence type="ECO:0000256" key="7">
    <source>
        <dbReference type="SAM" id="Phobius"/>
    </source>
</evidence>
<gene>
    <name evidence="9" type="ORF">VSH64_23920</name>
</gene>
<dbReference type="RefSeq" id="WP_326564904.1">
    <property type="nucleotide sequence ID" value="NZ_CP142149.1"/>
</dbReference>
<evidence type="ECO:0000313" key="9">
    <source>
        <dbReference type="EMBL" id="WSE25937.1"/>
    </source>
</evidence>